<evidence type="ECO:0000313" key="1">
    <source>
        <dbReference type="EMBL" id="KOB73521.1"/>
    </source>
</evidence>
<keyword evidence="2" id="KW-1185">Reference proteome</keyword>
<name>A0A0L7LE87_OPEBR</name>
<comment type="caution">
    <text evidence="1">The sequence shown here is derived from an EMBL/GenBank/DDBJ whole genome shotgun (WGS) entry which is preliminary data.</text>
</comment>
<organism evidence="1 2">
    <name type="scientific">Operophtera brumata</name>
    <name type="common">Winter moth</name>
    <name type="synonym">Phalaena brumata</name>
    <dbReference type="NCBI Taxonomy" id="104452"/>
    <lineage>
        <taxon>Eukaryota</taxon>
        <taxon>Metazoa</taxon>
        <taxon>Ecdysozoa</taxon>
        <taxon>Arthropoda</taxon>
        <taxon>Hexapoda</taxon>
        <taxon>Insecta</taxon>
        <taxon>Pterygota</taxon>
        <taxon>Neoptera</taxon>
        <taxon>Endopterygota</taxon>
        <taxon>Lepidoptera</taxon>
        <taxon>Glossata</taxon>
        <taxon>Ditrysia</taxon>
        <taxon>Geometroidea</taxon>
        <taxon>Geometridae</taxon>
        <taxon>Larentiinae</taxon>
        <taxon>Operophtera</taxon>
    </lineage>
</organism>
<dbReference type="STRING" id="104452.A0A0L7LE87"/>
<sequence>MSIRMSKIMVLDYTQYYLDLATANRNVGAVEWSAEYNLTQYYSLHEVYLRAYSVKHDNTDSCDGACAHQHFCAITCVEHVAYRQCVEAAASALAAAGKASPLIAPLMTIATLFLFVLNDAEYVTSLNLRSFGPQFAAPVAESNTI</sequence>
<evidence type="ECO:0000313" key="2">
    <source>
        <dbReference type="Proteomes" id="UP000037510"/>
    </source>
</evidence>
<protein>
    <submittedName>
        <fullName evidence="1">Uncharacterized protein</fullName>
    </submittedName>
</protein>
<dbReference type="EMBL" id="JTDY01001563">
    <property type="protein sequence ID" value="KOB73521.1"/>
    <property type="molecule type" value="Genomic_DNA"/>
</dbReference>
<dbReference type="AlphaFoldDB" id="A0A0L7LE87"/>
<proteinExistence type="predicted"/>
<dbReference type="Proteomes" id="UP000037510">
    <property type="component" value="Unassembled WGS sequence"/>
</dbReference>
<gene>
    <name evidence="1" type="ORF">OBRU01_10879</name>
</gene>
<reference evidence="1 2" key="1">
    <citation type="journal article" date="2015" name="Genome Biol. Evol.">
        <title>The genome of winter moth (Operophtera brumata) provides a genomic perspective on sexual dimorphism and phenology.</title>
        <authorList>
            <person name="Derks M.F."/>
            <person name="Smit S."/>
            <person name="Salis L."/>
            <person name="Schijlen E."/>
            <person name="Bossers A."/>
            <person name="Mateman C."/>
            <person name="Pijl A.S."/>
            <person name="de Ridder D."/>
            <person name="Groenen M.A."/>
            <person name="Visser M.E."/>
            <person name="Megens H.J."/>
        </authorList>
    </citation>
    <scope>NUCLEOTIDE SEQUENCE [LARGE SCALE GENOMIC DNA]</scope>
    <source>
        <strain evidence="1">WM2013NL</strain>
        <tissue evidence="1">Head and thorax</tissue>
    </source>
</reference>
<accession>A0A0L7LE87</accession>